<gene>
    <name evidence="1" type="ORF">LMF89_22575</name>
</gene>
<dbReference type="EMBL" id="JAJHJB010000049">
    <property type="protein sequence ID" value="MCC5468125.1"/>
    <property type="molecule type" value="Genomic_DNA"/>
</dbReference>
<evidence type="ECO:0000313" key="1">
    <source>
        <dbReference type="EMBL" id="MCC5468125.1"/>
    </source>
</evidence>
<dbReference type="RefSeq" id="WP_007954601.1">
    <property type="nucleotide sequence ID" value="NZ_JAJHJB010000049.1"/>
</dbReference>
<keyword evidence="2" id="KW-1185">Reference proteome</keyword>
<name>A0ABS8HY98_9FIRM</name>
<proteinExistence type="predicted"/>
<evidence type="ECO:0000313" key="2">
    <source>
        <dbReference type="Proteomes" id="UP001165492"/>
    </source>
</evidence>
<sequence length="80" mass="9357">MNKYKVFVEVLAKHDTYGNVRPLSIKWEDGRVFEVDRLIDVRQATSLKGGGVGIRYTCKIMGKQVYLFDDEGKWFVERKQ</sequence>
<dbReference type="Proteomes" id="UP001165492">
    <property type="component" value="Unassembled WGS sequence"/>
</dbReference>
<protein>
    <submittedName>
        <fullName evidence="1">Uncharacterized protein</fullName>
    </submittedName>
</protein>
<comment type="caution">
    <text evidence="1">The sequence shown here is derived from an EMBL/GenBank/DDBJ whole genome shotgun (WGS) entry which is preliminary data.</text>
</comment>
<reference evidence="1" key="1">
    <citation type="submission" date="2021-11" db="EMBL/GenBank/DDBJ databases">
        <title>Description of a new species Pelosinus isolated from the bottom sediments of Lake Baikal.</title>
        <authorList>
            <person name="Zakharyuk A."/>
        </authorList>
    </citation>
    <scope>NUCLEOTIDE SEQUENCE</scope>
    <source>
        <strain evidence="1">Bkl1</strain>
    </source>
</reference>
<organism evidence="1 2">
    <name type="scientific">Pelosinus baikalensis</name>
    <dbReference type="NCBI Taxonomy" id="2892015"/>
    <lineage>
        <taxon>Bacteria</taxon>
        <taxon>Bacillati</taxon>
        <taxon>Bacillota</taxon>
        <taxon>Negativicutes</taxon>
        <taxon>Selenomonadales</taxon>
        <taxon>Sporomusaceae</taxon>
        <taxon>Pelosinus</taxon>
    </lineage>
</organism>
<accession>A0ABS8HY98</accession>